<feature type="domain" description="Cytidyltransferase-like" evidence="3">
    <location>
        <begin position="33"/>
        <end position="127"/>
    </location>
</feature>
<keyword evidence="2 4" id="KW-0548">Nucleotidyltransferase</keyword>
<dbReference type="NCBIfam" id="TIGR00125">
    <property type="entry name" value="cyt_tran_rel"/>
    <property type="match status" value="1"/>
</dbReference>
<dbReference type="InterPro" id="IPR050385">
    <property type="entry name" value="Archaeal_FAD_synthase"/>
</dbReference>
<comment type="caution">
    <text evidence="4">The sequence shown here is derived from an EMBL/GenBank/DDBJ whole genome shotgun (WGS) entry which is preliminary data.</text>
</comment>
<dbReference type="Proteomes" id="UP000486602">
    <property type="component" value="Unassembled WGS sequence"/>
</dbReference>
<dbReference type="InterPro" id="IPR004821">
    <property type="entry name" value="Cyt_trans-like"/>
</dbReference>
<dbReference type="RefSeq" id="WP_163282759.1">
    <property type="nucleotide sequence ID" value="NZ_JAAGVY010000001.1"/>
</dbReference>
<evidence type="ECO:0000256" key="1">
    <source>
        <dbReference type="ARBA" id="ARBA00022679"/>
    </source>
</evidence>
<evidence type="ECO:0000313" key="4">
    <source>
        <dbReference type="EMBL" id="NEN22042.1"/>
    </source>
</evidence>
<dbReference type="InterPro" id="IPR014729">
    <property type="entry name" value="Rossmann-like_a/b/a_fold"/>
</dbReference>
<name>A0A7K3WMC7_9FLAO</name>
<organism evidence="4 5">
    <name type="scientific">Cryomorpha ignava</name>
    <dbReference type="NCBI Taxonomy" id="101383"/>
    <lineage>
        <taxon>Bacteria</taxon>
        <taxon>Pseudomonadati</taxon>
        <taxon>Bacteroidota</taxon>
        <taxon>Flavobacteriia</taxon>
        <taxon>Flavobacteriales</taxon>
        <taxon>Cryomorphaceae</taxon>
        <taxon>Cryomorpha</taxon>
    </lineage>
</organism>
<evidence type="ECO:0000259" key="3">
    <source>
        <dbReference type="Pfam" id="PF01467"/>
    </source>
</evidence>
<dbReference type="EMBL" id="JAAGVY010000001">
    <property type="protein sequence ID" value="NEN22042.1"/>
    <property type="molecule type" value="Genomic_DNA"/>
</dbReference>
<keyword evidence="1 4" id="KW-0808">Transferase</keyword>
<evidence type="ECO:0000313" key="5">
    <source>
        <dbReference type="Proteomes" id="UP000486602"/>
    </source>
</evidence>
<dbReference type="Gene3D" id="3.40.50.620">
    <property type="entry name" value="HUPs"/>
    <property type="match status" value="1"/>
</dbReference>
<reference evidence="4 5" key="1">
    <citation type="submission" date="2020-02" db="EMBL/GenBank/DDBJ databases">
        <title>Out from the shadows clarifying the taxonomy of the family Cryomorphaceae and related taxa by utilizing the GTDB taxonomic framework.</title>
        <authorList>
            <person name="Bowman J.P."/>
        </authorList>
    </citation>
    <scope>NUCLEOTIDE SEQUENCE [LARGE SCALE GENOMIC DNA]</scope>
    <source>
        <strain evidence="4 5">QSSC 1-22</strain>
    </source>
</reference>
<dbReference type="SUPFAM" id="SSF52374">
    <property type="entry name" value="Nucleotidylyl transferase"/>
    <property type="match status" value="1"/>
</dbReference>
<proteinExistence type="predicted"/>
<accession>A0A7K3WMC7</accession>
<dbReference type="PANTHER" id="PTHR43793:SF2">
    <property type="entry name" value="BIFUNCTIONAL PROTEIN HLDE"/>
    <property type="match status" value="1"/>
</dbReference>
<dbReference type="PANTHER" id="PTHR43793">
    <property type="entry name" value="FAD SYNTHASE"/>
    <property type="match status" value="1"/>
</dbReference>
<sequence length="174" mass="19070">MLRVESIERKIIPIEELDKAIGRWELKGQRVVFTNGVFDILHRGHVTLLAEAKAMGHLLVLGLNSDASVRTLGKGSDRPINKEQDRAFVLGGLSSVDAIVIFDDSTPYKIIRQIEPAVLIKGGDYDPNQTNSQAKNYVVGSDLQREGGRDTVCVDLVNGYSTTSMVKKMSDGEA</sequence>
<dbReference type="AlphaFoldDB" id="A0A7K3WMC7"/>
<keyword evidence="5" id="KW-1185">Reference proteome</keyword>
<dbReference type="Pfam" id="PF01467">
    <property type="entry name" value="CTP_transf_like"/>
    <property type="match status" value="1"/>
</dbReference>
<evidence type="ECO:0000256" key="2">
    <source>
        <dbReference type="ARBA" id="ARBA00022695"/>
    </source>
</evidence>
<gene>
    <name evidence="4" type="ORF">G3O08_00805</name>
</gene>
<protein>
    <submittedName>
        <fullName evidence="4">Adenylyltransferase/cytidyltransferase family protein</fullName>
    </submittedName>
</protein>
<dbReference type="GO" id="GO:0016779">
    <property type="term" value="F:nucleotidyltransferase activity"/>
    <property type="evidence" value="ECO:0007669"/>
    <property type="project" value="UniProtKB-KW"/>
</dbReference>